<sequence>MALPLIATESLTVGQIQLRLLPERAVFVEPLKLLLVSDVHLGKAETFQHHGLPVSSQVNQGTLRRLEELCAQYQPEALWILGDLFHGREGMADEVIDAWLRFLHQTQVSAHLILGNHDRPLQDTLTQLSVECFVEAVEVGGVLFSHEPDVDSTRLNICGHIHPCFRLKMGGDRLRLPCFHWQPRQNRLTLPSFGEFTGGYDIALAAGETAYVIAESAVIAFGQGVNGKRRQ</sequence>
<dbReference type="OrthoDB" id="9795838at2"/>
<name>A0A1U7J8M4_9CYAN</name>
<dbReference type="Gene3D" id="3.60.21.10">
    <property type="match status" value="1"/>
</dbReference>
<dbReference type="PANTHER" id="PTHR39323">
    <property type="entry name" value="BLR1149 PROTEIN"/>
    <property type="match status" value="1"/>
</dbReference>
<evidence type="ECO:0000259" key="1">
    <source>
        <dbReference type="Pfam" id="PF00149"/>
    </source>
</evidence>
<evidence type="ECO:0000313" key="2">
    <source>
        <dbReference type="EMBL" id="OKH49584.1"/>
    </source>
</evidence>
<organism evidence="2 3">
    <name type="scientific">Phormidium tenue NIES-30</name>
    <dbReference type="NCBI Taxonomy" id="549789"/>
    <lineage>
        <taxon>Bacteria</taxon>
        <taxon>Bacillati</taxon>
        <taxon>Cyanobacteriota</taxon>
        <taxon>Cyanophyceae</taxon>
        <taxon>Oscillatoriophycideae</taxon>
        <taxon>Oscillatoriales</taxon>
        <taxon>Oscillatoriaceae</taxon>
        <taxon>Phormidium</taxon>
    </lineage>
</organism>
<dbReference type="AlphaFoldDB" id="A0A1U7J8M4"/>
<keyword evidence="3" id="KW-1185">Reference proteome</keyword>
<comment type="caution">
    <text evidence="2">The sequence shown here is derived from an EMBL/GenBank/DDBJ whole genome shotgun (WGS) entry which is preliminary data.</text>
</comment>
<dbReference type="NCBIfam" id="TIGR04123">
    <property type="entry name" value="P_estr_lig_assc"/>
    <property type="match status" value="1"/>
</dbReference>
<feature type="domain" description="Calcineurin-like phosphoesterase" evidence="1">
    <location>
        <begin position="32"/>
        <end position="122"/>
    </location>
</feature>
<dbReference type="PANTHER" id="PTHR39323:SF1">
    <property type="entry name" value="BLR1149 PROTEIN"/>
    <property type="match status" value="1"/>
</dbReference>
<proteinExistence type="predicted"/>
<reference evidence="2 3" key="1">
    <citation type="submission" date="2016-11" db="EMBL/GenBank/DDBJ databases">
        <title>Draft Genome Sequences of Nine Cyanobacterial Strains from Diverse Habitats.</title>
        <authorList>
            <person name="Zhu T."/>
            <person name="Hou S."/>
            <person name="Lu X."/>
            <person name="Hess W.R."/>
        </authorList>
    </citation>
    <scope>NUCLEOTIDE SEQUENCE [LARGE SCALE GENOMIC DNA]</scope>
    <source>
        <strain evidence="2 3">NIES-30</strain>
    </source>
</reference>
<protein>
    <recommendedName>
        <fullName evidence="1">Calcineurin-like phosphoesterase domain-containing protein</fullName>
    </recommendedName>
</protein>
<dbReference type="InterPro" id="IPR029052">
    <property type="entry name" value="Metallo-depent_PP-like"/>
</dbReference>
<dbReference type="InterPro" id="IPR026336">
    <property type="entry name" value="PdeM-like"/>
</dbReference>
<gene>
    <name evidence="2" type="ORF">NIES30_07020</name>
</gene>
<dbReference type="EMBL" id="MRCG01000003">
    <property type="protein sequence ID" value="OKH49584.1"/>
    <property type="molecule type" value="Genomic_DNA"/>
</dbReference>
<dbReference type="Pfam" id="PF00149">
    <property type="entry name" value="Metallophos"/>
    <property type="match status" value="1"/>
</dbReference>
<dbReference type="GO" id="GO:0016787">
    <property type="term" value="F:hydrolase activity"/>
    <property type="evidence" value="ECO:0007669"/>
    <property type="project" value="InterPro"/>
</dbReference>
<dbReference type="PIRSF" id="PIRSF000887">
    <property type="entry name" value="Pesterase_MJ0037"/>
    <property type="match status" value="1"/>
</dbReference>
<evidence type="ECO:0000313" key="3">
    <source>
        <dbReference type="Proteomes" id="UP000185557"/>
    </source>
</evidence>
<dbReference type="SUPFAM" id="SSF56300">
    <property type="entry name" value="Metallo-dependent phosphatases"/>
    <property type="match status" value="1"/>
</dbReference>
<dbReference type="InterPro" id="IPR004843">
    <property type="entry name" value="Calcineurin-like_PHP"/>
</dbReference>
<dbReference type="STRING" id="549789.NIES30_07020"/>
<dbReference type="InterPro" id="IPR024173">
    <property type="entry name" value="Pesterase_MJ0037-like"/>
</dbReference>
<dbReference type="RefSeq" id="WP_073607692.1">
    <property type="nucleotide sequence ID" value="NZ_MRCG01000003.1"/>
</dbReference>
<dbReference type="Proteomes" id="UP000185557">
    <property type="component" value="Unassembled WGS sequence"/>
</dbReference>
<accession>A0A1U7J8M4</accession>